<keyword evidence="5" id="KW-0812">Transmembrane</keyword>
<feature type="region of interest" description="Disordered" evidence="15">
    <location>
        <begin position="178"/>
        <end position="202"/>
    </location>
</feature>
<dbReference type="GO" id="GO:0043653">
    <property type="term" value="P:mitochondrial fragmentation involved in apoptotic process"/>
    <property type="evidence" value="ECO:0007669"/>
    <property type="project" value="TreeGrafter"/>
</dbReference>
<dbReference type="Gene3D" id="1.25.40.10">
    <property type="entry name" value="Tetratricopeptide repeat domain"/>
    <property type="match status" value="1"/>
</dbReference>
<dbReference type="Pfam" id="PF14852">
    <property type="entry name" value="Fis1_TPR_N"/>
    <property type="match status" value="1"/>
</dbReference>
<evidence type="ECO:0000256" key="6">
    <source>
        <dbReference type="ARBA" id="ARBA00022703"/>
    </source>
</evidence>
<dbReference type="AlphaFoldDB" id="A0A8C6F5U8"/>
<feature type="region of interest" description="Disordered" evidence="15">
    <location>
        <begin position="125"/>
        <end position="153"/>
    </location>
</feature>
<feature type="compositionally biased region" description="Basic and acidic residues" evidence="15">
    <location>
        <begin position="275"/>
        <end position="290"/>
    </location>
</feature>
<evidence type="ECO:0000313" key="16">
    <source>
        <dbReference type="Ensembl" id="ENSMMNP00015011745.1"/>
    </source>
</evidence>
<sequence>MEAVLNELVSVEDLLKFERKFQSEKAAGSVSKSTQFEYAWCLVRSKYNDDIRKGLALLEELLPKGSKEEQRDYVFYLAVGNYRLKEYEKALKYVRGLLQTEPQNNQAKELEQLIDKAMKKGEGRPLCPSPSVSVHSPPSCLPGPQHPQTPLNSVKSSSFPRAWALWSLFRWCLPSSSSPNPLLSPSLRGPSPHDSRYRGTSSVEERRAARWWPRSLQGLGFWTRDGLPFPLPRWSSGHGHCWRHGSGRGGTGRTHRTCCIQVQILNDTASLPLPGDRHVEPMEDTGREAHPSSPSLSSHLSLSSVTFNVLSPGTCPLAPNHVFWDECK</sequence>
<dbReference type="InterPro" id="IPR011990">
    <property type="entry name" value="TPR-like_helical_dom_sf"/>
</dbReference>
<feature type="compositionally biased region" description="Low complexity" evidence="15">
    <location>
        <begin position="125"/>
        <end position="138"/>
    </location>
</feature>
<keyword evidence="6" id="KW-0053">Apoptosis</keyword>
<evidence type="ECO:0000256" key="7">
    <source>
        <dbReference type="ARBA" id="ARBA00022787"/>
    </source>
</evidence>
<dbReference type="GO" id="GO:0000422">
    <property type="term" value="P:autophagy of mitochondrion"/>
    <property type="evidence" value="ECO:0007669"/>
    <property type="project" value="TreeGrafter"/>
</dbReference>
<protein>
    <recommendedName>
        <fullName evidence="4">Mitochondrial fission 1 protein</fullName>
    </recommendedName>
    <alternativeName>
        <fullName evidence="14">FIS1 homolog</fullName>
    </alternativeName>
</protein>
<evidence type="ECO:0000256" key="10">
    <source>
        <dbReference type="ARBA" id="ARBA00023136"/>
    </source>
</evidence>
<dbReference type="GO" id="GO:0005741">
    <property type="term" value="C:mitochondrial outer membrane"/>
    <property type="evidence" value="ECO:0007669"/>
    <property type="project" value="UniProtKB-SubCell"/>
</dbReference>
<dbReference type="GO" id="GO:0016559">
    <property type="term" value="P:peroxisome fission"/>
    <property type="evidence" value="ECO:0007669"/>
    <property type="project" value="TreeGrafter"/>
</dbReference>
<organism evidence="16 17">
    <name type="scientific">Monodon monoceros</name>
    <name type="common">Narwhal</name>
    <name type="synonym">Ceratodon monodon</name>
    <dbReference type="NCBI Taxonomy" id="40151"/>
    <lineage>
        <taxon>Eukaryota</taxon>
        <taxon>Metazoa</taxon>
        <taxon>Chordata</taxon>
        <taxon>Craniata</taxon>
        <taxon>Vertebrata</taxon>
        <taxon>Euteleostomi</taxon>
        <taxon>Mammalia</taxon>
        <taxon>Eutheria</taxon>
        <taxon>Laurasiatheria</taxon>
        <taxon>Artiodactyla</taxon>
        <taxon>Whippomorpha</taxon>
        <taxon>Cetacea</taxon>
        <taxon>Odontoceti</taxon>
        <taxon>Monodontidae</taxon>
        <taxon>Monodon</taxon>
    </lineage>
</organism>
<dbReference type="PANTHER" id="PTHR13247:SF0">
    <property type="entry name" value="MITOCHONDRIAL FISSION 1 PROTEIN"/>
    <property type="match status" value="1"/>
</dbReference>
<comment type="subunit">
    <text evidence="13">Interacts with DNM1L/DLP1 through the TPR region; may form part of a larger protein complex at the endoplasmic reticulum-mitochondrial interface during mitochondrial fission. Interacts with MARCHF5. Interacts with MIEF1. Interacts with PEX11A, PEX11B and PEX11G.</text>
</comment>
<evidence type="ECO:0000256" key="9">
    <source>
        <dbReference type="ARBA" id="ARBA00023128"/>
    </source>
</evidence>
<evidence type="ECO:0000313" key="17">
    <source>
        <dbReference type="Proteomes" id="UP000694561"/>
    </source>
</evidence>
<keyword evidence="17" id="KW-1185">Reference proteome</keyword>
<keyword evidence="8" id="KW-1133">Transmembrane helix</keyword>
<comment type="subcellular location">
    <subcellularLocation>
        <location evidence="2">Mitochondrion outer membrane</location>
        <topology evidence="2">Single-pass membrane protein</topology>
    </subcellularLocation>
    <subcellularLocation>
        <location evidence="1">Peroxisome membrane</location>
        <topology evidence="1">Single-pass membrane protein</topology>
    </subcellularLocation>
</comment>
<dbReference type="SUPFAM" id="SSF48452">
    <property type="entry name" value="TPR-like"/>
    <property type="match status" value="1"/>
</dbReference>
<keyword evidence="7" id="KW-1000">Mitochondrion outer membrane</keyword>
<evidence type="ECO:0000256" key="5">
    <source>
        <dbReference type="ARBA" id="ARBA00022692"/>
    </source>
</evidence>
<dbReference type="Pfam" id="PF14853">
    <property type="entry name" value="Fis1_TPR_C"/>
    <property type="match status" value="1"/>
</dbReference>
<evidence type="ECO:0000256" key="1">
    <source>
        <dbReference type="ARBA" id="ARBA00004549"/>
    </source>
</evidence>
<feature type="compositionally biased region" description="Low complexity" evidence="15">
    <location>
        <begin position="178"/>
        <end position="190"/>
    </location>
</feature>
<feature type="compositionally biased region" description="Basic and acidic residues" evidence="15">
    <location>
        <begin position="191"/>
        <end position="202"/>
    </location>
</feature>
<dbReference type="InterPro" id="IPR033745">
    <property type="entry name" value="Fis1_cytosol"/>
</dbReference>
<evidence type="ECO:0000256" key="11">
    <source>
        <dbReference type="ARBA" id="ARBA00023140"/>
    </source>
</evidence>
<dbReference type="CDD" id="cd12212">
    <property type="entry name" value="Fis1"/>
    <property type="match status" value="1"/>
</dbReference>
<dbReference type="PANTHER" id="PTHR13247">
    <property type="entry name" value="TETRATRICOPEPTIDE REPEAT PROTEIN 11 TPR REPEAT PROTEIN 11"/>
    <property type="match status" value="1"/>
</dbReference>
<gene>
    <name evidence="16" type="primary">FIS1</name>
</gene>
<evidence type="ECO:0000256" key="2">
    <source>
        <dbReference type="ARBA" id="ARBA00004572"/>
    </source>
</evidence>
<accession>A0A8C6F5U8</accession>
<dbReference type="GO" id="GO:0000266">
    <property type="term" value="P:mitochondrial fission"/>
    <property type="evidence" value="ECO:0007669"/>
    <property type="project" value="InterPro"/>
</dbReference>
<evidence type="ECO:0000256" key="12">
    <source>
        <dbReference type="ARBA" id="ARBA00054909"/>
    </source>
</evidence>
<dbReference type="FunFam" id="1.25.40.10:FF:000147">
    <property type="entry name" value="Mitochondrial fission 1 protein"/>
    <property type="match status" value="1"/>
</dbReference>
<evidence type="ECO:0000256" key="14">
    <source>
        <dbReference type="ARBA" id="ARBA00078586"/>
    </source>
</evidence>
<dbReference type="GeneTree" id="ENSGT00390000000592"/>
<dbReference type="InterPro" id="IPR028061">
    <property type="entry name" value="Fis1_TPR_C"/>
</dbReference>
<dbReference type="InterPro" id="IPR028058">
    <property type="entry name" value="Fis1_TPR_N"/>
</dbReference>
<evidence type="ECO:0000256" key="4">
    <source>
        <dbReference type="ARBA" id="ARBA00014314"/>
    </source>
</evidence>
<proteinExistence type="inferred from homology"/>
<keyword evidence="10" id="KW-0472">Membrane</keyword>
<keyword evidence="9" id="KW-0496">Mitochondrion</keyword>
<evidence type="ECO:0000256" key="3">
    <source>
        <dbReference type="ARBA" id="ARBA00008937"/>
    </source>
</evidence>
<comment type="similarity">
    <text evidence="3">Belongs to the FIS1 family.</text>
</comment>
<name>A0A8C6F5U8_MONMO</name>
<reference evidence="16" key="2">
    <citation type="submission" date="2025-09" db="UniProtKB">
        <authorList>
            <consortium name="Ensembl"/>
        </authorList>
    </citation>
    <scope>IDENTIFICATION</scope>
</reference>
<evidence type="ECO:0000256" key="15">
    <source>
        <dbReference type="SAM" id="MobiDB-lite"/>
    </source>
</evidence>
<evidence type="ECO:0000256" key="8">
    <source>
        <dbReference type="ARBA" id="ARBA00022989"/>
    </source>
</evidence>
<comment type="function">
    <text evidence="12">Involved in the fragmentation of the mitochondrial network and its perinuclear clustering. Plays a minor role in the recruitment and association of the fission mediator dynamin-related protein 1 (DNM1L) to the mitochondrial surface and mitochondrial fission. May not be essential for the assembly of functional fission complexes and the subsequent membrane scission event. Also mediates peroxisomal fission. May act when the products of fission are directed toward mitochondrial homeostasis, mitophagy, or apoptosis. Can induce cytochrome c release from the mitochondrion to the cytosol, ultimately leading to apoptosis.</text>
</comment>
<feature type="region of interest" description="Disordered" evidence="15">
    <location>
        <begin position="270"/>
        <end position="298"/>
    </location>
</feature>
<dbReference type="Ensembl" id="ENSMMNT00015012856.1">
    <property type="protein sequence ID" value="ENSMMNP00015011745.1"/>
    <property type="gene ID" value="ENSMMNG00015008673.1"/>
</dbReference>
<dbReference type="GO" id="GO:0005778">
    <property type="term" value="C:peroxisomal membrane"/>
    <property type="evidence" value="ECO:0007669"/>
    <property type="project" value="UniProtKB-SubCell"/>
</dbReference>
<evidence type="ECO:0000256" key="13">
    <source>
        <dbReference type="ARBA" id="ARBA00064597"/>
    </source>
</evidence>
<reference evidence="16" key="1">
    <citation type="submission" date="2025-08" db="UniProtKB">
        <authorList>
            <consortium name="Ensembl"/>
        </authorList>
    </citation>
    <scope>IDENTIFICATION</scope>
</reference>
<dbReference type="Proteomes" id="UP000694561">
    <property type="component" value="Unplaced"/>
</dbReference>
<dbReference type="InterPro" id="IPR016543">
    <property type="entry name" value="Fis1"/>
</dbReference>
<keyword evidence="11" id="KW-0576">Peroxisome</keyword>